<dbReference type="EMBL" id="CP120628">
    <property type="protein sequence ID" value="WEW58373.1"/>
    <property type="molecule type" value="Genomic_DNA"/>
</dbReference>
<feature type="region of interest" description="Disordered" evidence="1">
    <location>
        <begin position="241"/>
        <end position="278"/>
    </location>
</feature>
<evidence type="ECO:0000313" key="3">
    <source>
        <dbReference type="Proteomes" id="UP001219355"/>
    </source>
</evidence>
<dbReference type="PANTHER" id="PTHR23313:SF0">
    <property type="entry name" value="TESTIS-EXPRESSED PROTEIN 9"/>
    <property type="match status" value="1"/>
</dbReference>
<feature type="region of interest" description="Disordered" evidence="1">
    <location>
        <begin position="435"/>
        <end position="456"/>
    </location>
</feature>
<name>A0AAF0DHL1_9EURO</name>
<gene>
    <name evidence="2" type="ORF">PRK78_003841</name>
</gene>
<feature type="compositionally biased region" description="Basic residues" evidence="1">
    <location>
        <begin position="15"/>
        <end position="33"/>
    </location>
</feature>
<proteinExistence type="predicted"/>
<feature type="compositionally biased region" description="Polar residues" evidence="1">
    <location>
        <begin position="139"/>
        <end position="148"/>
    </location>
</feature>
<dbReference type="Gene3D" id="6.10.140.130">
    <property type="match status" value="1"/>
</dbReference>
<dbReference type="AlphaFoldDB" id="A0AAF0DHL1"/>
<feature type="region of interest" description="Disordered" evidence="1">
    <location>
        <begin position="1"/>
        <end position="166"/>
    </location>
</feature>
<feature type="compositionally biased region" description="Basic and acidic residues" evidence="1">
    <location>
        <begin position="435"/>
        <end position="444"/>
    </location>
</feature>
<feature type="compositionally biased region" description="Low complexity" evidence="1">
    <location>
        <begin position="117"/>
        <end position="138"/>
    </location>
</feature>
<reference evidence="2" key="1">
    <citation type="submission" date="2023-03" db="EMBL/GenBank/DDBJ databases">
        <title>Emydomyces testavorans Genome Sequence.</title>
        <authorList>
            <person name="Hoyer L."/>
        </authorList>
    </citation>
    <scope>NUCLEOTIDE SEQUENCE</scope>
    <source>
        <strain evidence="2">16-2883</strain>
    </source>
</reference>
<evidence type="ECO:0000256" key="1">
    <source>
        <dbReference type="SAM" id="MobiDB-lite"/>
    </source>
</evidence>
<evidence type="ECO:0008006" key="4">
    <source>
        <dbReference type="Google" id="ProtNLM"/>
    </source>
</evidence>
<feature type="compositionally biased region" description="Basic and acidic residues" evidence="1">
    <location>
        <begin position="1"/>
        <end position="14"/>
    </location>
</feature>
<feature type="compositionally biased region" description="Basic and acidic residues" evidence="1">
    <location>
        <begin position="59"/>
        <end position="78"/>
    </location>
</feature>
<evidence type="ECO:0000313" key="2">
    <source>
        <dbReference type="EMBL" id="WEW58373.1"/>
    </source>
</evidence>
<feature type="region of interest" description="Disordered" evidence="1">
    <location>
        <begin position="185"/>
        <end position="207"/>
    </location>
</feature>
<organism evidence="2 3">
    <name type="scientific">Emydomyces testavorans</name>
    <dbReference type="NCBI Taxonomy" id="2070801"/>
    <lineage>
        <taxon>Eukaryota</taxon>
        <taxon>Fungi</taxon>
        <taxon>Dikarya</taxon>
        <taxon>Ascomycota</taxon>
        <taxon>Pezizomycotina</taxon>
        <taxon>Eurotiomycetes</taxon>
        <taxon>Eurotiomycetidae</taxon>
        <taxon>Onygenales</taxon>
        <taxon>Nannizziopsiaceae</taxon>
        <taxon>Emydomyces</taxon>
    </lineage>
</organism>
<keyword evidence="3" id="KW-1185">Reference proteome</keyword>
<dbReference type="Proteomes" id="UP001219355">
    <property type="component" value="Chromosome 2"/>
</dbReference>
<feature type="region of interest" description="Disordered" evidence="1">
    <location>
        <begin position="493"/>
        <end position="541"/>
    </location>
</feature>
<feature type="compositionally biased region" description="Basic and acidic residues" evidence="1">
    <location>
        <begin position="87"/>
        <end position="102"/>
    </location>
</feature>
<sequence>MADSDEKAKAEKLAAAKKRVAQLQKQKAKKAAKKEKPSGEPSKEPATVAEEGDSSQIAPEKEPELETKDDESEHKQEPSQEPFPKVSAEKTESDASERTKGDNEDDVAPLESRHGRQLSLSIQSQMRSSSFRKSSISQNALTPSTSGMKSPPLPPLSPDGSTAPELFRKQALRLEELERENKRLERELETADARWKKSEEQLDNLREANSETIELKEKLAAAEKKAEEVDSLQKAEISALQRQNSQLHTKSHRSSNSVAISGKSESPPSALQSQLDSKSATIEAMELEISNLRAQLNSQTEHASISEKELSTLRDELLSIRVALDKEEKDHANTKNSMNRMIEKSMNEGVTQASTQTLINNLKDELEQAKNAKTEVDKKTATLEKKLEALGNLHKESEIRHQTRLRERDKFEKEMLMLRRKLVAIENENLRLREERERTRKREVVSTGDDEALDELEDEERARLERTIRDLEGENFDLRRGIWKERKRELAASHGGDADATESFSNPGASFDDVDLIGGLPTGSEHSRRRSMAANRPRQHSSFATVLSSGLAAFTGGGMGNPQRPGSSGMRKSAELLSETDRGGEFLEDGGVFDEEAFARAQVEEEAKKRSEWEREVKRKLRDWKGWRLDLVEYRYGAQSVGGGMGEIFEI</sequence>
<feature type="compositionally biased region" description="Basic and acidic residues" evidence="1">
    <location>
        <begin position="34"/>
        <end position="43"/>
    </location>
</feature>
<accession>A0AAF0DHL1</accession>
<protein>
    <recommendedName>
        <fullName evidence="4">M protein repeat protein</fullName>
    </recommendedName>
</protein>
<dbReference type="PANTHER" id="PTHR23313">
    <property type="entry name" value="TSEC1-RELATED"/>
    <property type="match status" value="1"/>
</dbReference>
<feature type="region of interest" description="Disordered" evidence="1">
    <location>
        <begin position="554"/>
        <end position="575"/>
    </location>
</feature>